<evidence type="ECO:0000256" key="6">
    <source>
        <dbReference type="PROSITE-ProRule" id="PRU10141"/>
    </source>
</evidence>
<keyword evidence="10" id="KW-0418">Kinase</keyword>
<feature type="transmembrane region" description="Helical" evidence="8">
    <location>
        <begin position="392"/>
        <end position="412"/>
    </location>
</feature>
<dbReference type="CDD" id="cd14014">
    <property type="entry name" value="STKc_PknB_like"/>
    <property type="match status" value="1"/>
</dbReference>
<dbReference type="InterPro" id="IPR019734">
    <property type="entry name" value="TPR_rpt"/>
</dbReference>
<proteinExistence type="predicted"/>
<dbReference type="SUPFAM" id="SSF48452">
    <property type="entry name" value="TPR-like"/>
    <property type="match status" value="3"/>
</dbReference>
<dbReference type="Gene3D" id="1.10.510.10">
    <property type="entry name" value="Transferase(Phosphotransferase) domain 1"/>
    <property type="match status" value="1"/>
</dbReference>
<dbReference type="PROSITE" id="PS00107">
    <property type="entry name" value="PROTEIN_KINASE_ATP"/>
    <property type="match status" value="1"/>
</dbReference>
<dbReference type="GO" id="GO:0005524">
    <property type="term" value="F:ATP binding"/>
    <property type="evidence" value="ECO:0007669"/>
    <property type="project" value="UniProtKB-UniRule"/>
</dbReference>
<evidence type="ECO:0000256" key="2">
    <source>
        <dbReference type="ARBA" id="ARBA00022741"/>
    </source>
</evidence>
<keyword evidence="4 6" id="KW-0067">ATP-binding</keyword>
<feature type="region of interest" description="Disordered" evidence="7">
    <location>
        <begin position="292"/>
        <end position="312"/>
    </location>
</feature>
<organism evidence="10 11">
    <name type="scientific">Sulfidibacter corallicola</name>
    <dbReference type="NCBI Taxonomy" id="2818388"/>
    <lineage>
        <taxon>Bacteria</taxon>
        <taxon>Pseudomonadati</taxon>
        <taxon>Acidobacteriota</taxon>
        <taxon>Holophagae</taxon>
        <taxon>Acanthopleuribacterales</taxon>
        <taxon>Acanthopleuribacteraceae</taxon>
        <taxon>Sulfidibacter</taxon>
    </lineage>
</organism>
<keyword evidence="2 6" id="KW-0547">Nucleotide-binding</keyword>
<dbReference type="PANTHER" id="PTHR45641:SF19">
    <property type="entry name" value="NEPHROCYSTIN-3"/>
    <property type="match status" value="1"/>
</dbReference>
<evidence type="ECO:0000256" key="3">
    <source>
        <dbReference type="ARBA" id="ARBA00022803"/>
    </source>
</evidence>
<evidence type="ECO:0000259" key="9">
    <source>
        <dbReference type="PROSITE" id="PS50011"/>
    </source>
</evidence>
<keyword evidence="11" id="KW-1185">Reference proteome</keyword>
<name>A0A8A4TL59_SULCO</name>
<evidence type="ECO:0000313" key="10">
    <source>
        <dbReference type="EMBL" id="QTD50696.1"/>
    </source>
</evidence>
<protein>
    <submittedName>
        <fullName evidence="10">Serine/threonine protein kinase</fullName>
    </submittedName>
</protein>
<keyword evidence="10" id="KW-0723">Serine/threonine-protein kinase</keyword>
<evidence type="ECO:0000313" key="11">
    <source>
        <dbReference type="Proteomes" id="UP000663929"/>
    </source>
</evidence>
<gene>
    <name evidence="10" type="ORF">J3U87_34350</name>
</gene>
<dbReference type="SMART" id="SM00220">
    <property type="entry name" value="S_TKc"/>
    <property type="match status" value="1"/>
</dbReference>
<dbReference type="SUPFAM" id="SSF56112">
    <property type="entry name" value="Protein kinase-like (PK-like)"/>
    <property type="match status" value="1"/>
</dbReference>
<evidence type="ECO:0000256" key="8">
    <source>
        <dbReference type="SAM" id="Phobius"/>
    </source>
</evidence>
<dbReference type="AlphaFoldDB" id="A0A8A4TL59"/>
<sequence length="1024" mass="116685">MLSDSTIARERQVMAAVDHAEGMDQTSAVAYLEERFFGNVSLKEQAIRQLHCRWELAQALADSEIGNELIPGAIFGDIRVLKKLGHGGMGVVYLGEELEPARTVAVKMITPSLVGSWGQPRFQREYQALARMNHENIAHFYRLGQHEGIPYVVMEYVEGQPITEFCRERNLDVGSRLALFLRVCDGVAHAHQNLIIHRDIKPDNVLVQVSDSHVKLVDFGIAKFLDREEPDSVMSEHQRPQRLTHTGQFVGTPAYASPEALNREPLNVRADIFSLGLLLYELLVGVNPRTARMDTTDDAKPTNPAAGFPKPSELRPFPERRQLFQRREPHIPVELDAIATKATREKPDDRYQEVRELREDIARFLREEPVFAHSNTWTYVARKFVRRCRWRVFVAAAMLLLAVAIPTVRYFAVTKEQKQTRLERDRAEATVDFLIDLFEVSDPERGELPNLTALDIVERGASDIERRFQAQPEVKEILQETIGLVFLRMGVHERALSLFLKTLSSRRARLGKEHAFAGTSLDNLGLAYHEMGRFEEAEKCYREALEIKQAHWGLDAPQVGTNMSNLAGLMRELGRTEEAEALYWKALQIFECHPKKNEDDIANCHNSLAILYGSEPGGLPLARRHLQKAITIRERLYKANPKLALTYHTLAALHYLSGHLEEAVTSEQKAVEMFRKFHRGKETPGFATALDNLGIYLMRAGRYQEAESVITEGLNLRKEIWNSVHPDQLLSLNKLALSHRFNAEYEKGLEVLEEARIIVDELTGGDWRHLQGEPRVFWGCCLNTKGLLEHDLGQLDLAGESLQKCLKFFAPGFKQKPTSTWKFDAALAKYYLENDRIEEAERIYDSLLESRLEVFERQHVDVAFSIWGLGQVAFKRRQLLQAELLISEALMMARAKLPSRHYKIARMVEHLALVSLARGDLQQAENRAREALDLFSATFGTDHPWTGDALMMLAQIELAQDRFDEAAVSAHCALDIFNLRLPERHWKQGKAKGLWEAATSNMGRYAEVEPNKRPKSNILHYEVR</sequence>
<dbReference type="InterPro" id="IPR008271">
    <property type="entry name" value="Ser/Thr_kinase_AS"/>
</dbReference>
<dbReference type="RefSeq" id="WP_237380610.1">
    <property type="nucleotide sequence ID" value="NZ_CP071793.1"/>
</dbReference>
<keyword evidence="10" id="KW-0808">Transferase</keyword>
<dbReference type="GO" id="GO:0004674">
    <property type="term" value="F:protein serine/threonine kinase activity"/>
    <property type="evidence" value="ECO:0007669"/>
    <property type="project" value="UniProtKB-KW"/>
</dbReference>
<evidence type="ECO:0000256" key="7">
    <source>
        <dbReference type="SAM" id="MobiDB-lite"/>
    </source>
</evidence>
<dbReference type="Gene3D" id="3.30.200.20">
    <property type="entry name" value="Phosphorylase Kinase, domain 1"/>
    <property type="match status" value="1"/>
</dbReference>
<keyword evidence="8" id="KW-1133">Transmembrane helix</keyword>
<accession>A0A8A4TL59</accession>
<dbReference type="InterPro" id="IPR011990">
    <property type="entry name" value="TPR-like_helical_dom_sf"/>
</dbReference>
<dbReference type="PANTHER" id="PTHR45641">
    <property type="entry name" value="TETRATRICOPEPTIDE REPEAT PROTEIN (AFU_ORTHOLOGUE AFUA_6G03870)"/>
    <property type="match status" value="1"/>
</dbReference>
<dbReference type="InterPro" id="IPR011009">
    <property type="entry name" value="Kinase-like_dom_sf"/>
</dbReference>
<reference evidence="10" key="1">
    <citation type="submission" date="2021-03" db="EMBL/GenBank/DDBJ databases">
        <title>Acanthopleuribacteraceae sp. M133.</title>
        <authorList>
            <person name="Wang G."/>
        </authorList>
    </citation>
    <scope>NUCLEOTIDE SEQUENCE</scope>
    <source>
        <strain evidence="10">M133</strain>
    </source>
</reference>
<dbReference type="Gene3D" id="1.25.40.10">
    <property type="entry name" value="Tetratricopeptide repeat domain"/>
    <property type="match status" value="3"/>
</dbReference>
<keyword evidence="1" id="KW-0677">Repeat</keyword>
<dbReference type="SMART" id="SM00028">
    <property type="entry name" value="TPR"/>
    <property type="match status" value="7"/>
</dbReference>
<dbReference type="PROSITE" id="PS00108">
    <property type="entry name" value="PROTEIN_KINASE_ST"/>
    <property type="match status" value="1"/>
</dbReference>
<feature type="repeat" description="TPR" evidence="5">
    <location>
        <begin position="518"/>
        <end position="551"/>
    </location>
</feature>
<evidence type="ECO:0000256" key="4">
    <source>
        <dbReference type="ARBA" id="ARBA00022840"/>
    </source>
</evidence>
<dbReference type="Pfam" id="PF13374">
    <property type="entry name" value="TPR_10"/>
    <property type="match status" value="2"/>
</dbReference>
<dbReference type="PROSITE" id="PS50005">
    <property type="entry name" value="TPR"/>
    <property type="match status" value="1"/>
</dbReference>
<dbReference type="EMBL" id="CP071793">
    <property type="protein sequence ID" value="QTD50696.1"/>
    <property type="molecule type" value="Genomic_DNA"/>
</dbReference>
<dbReference type="Pfam" id="PF00069">
    <property type="entry name" value="Pkinase"/>
    <property type="match status" value="1"/>
</dbReference>
<evidence type="ECO:0000256" key="5">
    <source>
        <dbReference type="PROSITE-ProRule" id="PRU00339"/>
    </source>
</evidence>
<dbReference type="InterPro" id="IPR000719">
    <property type="entry name" value="Prot_kinase_dom"/>
</dbReference>
<keyword evidence="8" id="KW-0472">Membrane</keyword>
<dbReference type="InterPro" id="IPR017441">
    <property type="entry name" value="Protein_kinase_ATP_BS"/>
</dbReference>
<feature type="domain" description="Protein kinase" evidence="9">
    <location>
        <begin position="78"/>
        <end position="365"/>
    </location>
</feature>
<dbReference type="KEGG" id="scor:J3U87_34350"/>
<evidence type="ECO:0000256" key="1">
    <source>
        <dbReference type="ARBA" id="ARBA00022737"/>
    </source>
</evidence>
<dbReference type="Proteomes" id="UP000663929">
    <property type="component" value="Chromosome"/>
</dbReference>
<dbReference type="PROSITE" id="PS50011">
    <property type="entry name" value="PROTEIN_KINASE_DOM"/>
    <property type="match status" value="1"/>
</dbReference>
<keyword evidence="8" id="KW-0812">Transmembrane</keyword>
<keyword evidence="3 5" id="KW-0802">TPR repeat</keyword>
<feature type="binding site" evidence="6">
    <location>
        <position position="107"/>
    </location>
    <ligand>
        <name>ATP</name>
        <dbReference type="ChEBI" id="CHEBI:30616"/>
    </ligand>
</feature>
<dbReference type="Pfam" id="PF13424">
    <property type="entry name" value="TPR_12"/>
    <property type="match status" value="3"/>
</dbReference>
<dbReference type="PROSITE" id="PS50293">
    <property type="entry name" value="TPR_REGION"/>
    <property type="match status" value="1"/>
</dbReference>